<evidence type="ECO:0000313" key="12">
    <source>
        <dbReference type="EMBL" id="KNE54525.1"/>
    </source>
</evidence>
<evidence type="ECO:0000256" key="3">
    <source>
        <dbReference type="ARBA" id="ARBA00007841"/>
    </source>
</evidence>
<evidence type="ECO:0000256" key="2">
    <source>
        <dbReference type="ARBA" id="ARBA00004604"/>
    </source>
</evidence>
<dbReference type="STRING" id="578462.A0A0L0RWM7"/>
<evidence type="ECO:0000259" key="11">
    <source>
        <dbReference type="Pfam" id="PF18311"/>
    </source>
</evidence>
<dbReference type="Pfam" id="PF15985">
    <property type="entry name" value="KH_6"/>
    <property type="match status" value="1"/>
</dbReference>
<dbReference type="VEuPathDB" id="FungiDB:AMAG_00494"/>
<organism evidence="12 13">
    <name type="scientific">Allomyces macrogynus (strain ATCC 38327)</name>
    <name type="common">Allomyces javanicus var. macrogynus</name>
    <dbReference type="NCBI Taxonomy" id="578462"/>
    <lineage>
        <taxon>Eukaryota</taxon>
        <taxon>Fungi</taxon>
        <taxon>Fungi incertae sedis</taxon>
        <taxon>Blastocladiomycota</taxon>
        <taxon>Blastocladiomycetes</taxon>
        <taxon>Blastocladiales</taxon>
        <taxon>Blastocladiaceae</taxon>
        <taxon>Allomyces</taxon>
    </lineage>
</organism>
<dbReference type="InterPro" id="IPR049469">
    <property type="entry name" value="RRP40_KH-I"/>
</dbReference>
<feature type="domain" description="K Homology" evidence="10">
    <location>
        <begin position="161"/>
        <end position="209"/>
    </location>
</feature>
<dbReference type="Gene3D" id="2.40.50.100">
    <property type="match status" value="1"/>
</dbReference>
<evidence type="ECO:0000259" key="10">
    <source>
        <dbReference type="Pfam" id="PF15985"/>
    </source>
</evidence>
<dbReference type="Gene3D" id="3.30.1370.10">
    <property type="entry name" value="K Homology domain, type 1"/>
    <property type="match status" value="1"/>
</dbReference>
<dbReference type="GO" id="GO:0000176">
    <property type="term" value="C:nuclear exosome (RNase complex)"/>
    <property type="evidence" value="ECO:0007669"/>
    <property type="project" value="TreeGrafter"/>
</dbReference>
<dbReference type="InterPro" id="IPR026699">
    <property type="entry name" value="Exosome_RNA_bind1/RRP40/RRP4"/>
</dbReference>
<dbReference type="Proteomes" id="UP000054350">
    <property type="component" value="Unassembled WGS sequence"/>
</dbReference>
<dbReference type="GO" id="GO:0034475">
    <property type="term" value="P:U4 snRNA 3'-end processing"/>
    <property type="evidence" value="ECO:0007669"/>
    <property type="project" value="TreeGrafter"/>
</dbReference>
<dbReference type="Gene3D" id="2.40.50.140">
    <property type="entry name" value="Nucleic acid-binding proteins"/>
    <property type="match status" value="1"/>
</dbReference>
<evidence type="ECO:0000256" key="1">
    <source>
        <dbReference type="ARBA" id="ARBA00004496"/>
    </source>
</evidence>
<evidence type="ECO:0000256" key="8">
    <source>
        <dbReference type="ARBA" id="ARBA00023242"/>
    </source>
</evidence>
<dbReference type="GO" id="GO:0071038">
    <property type="term" value="P:TRAMP-dependent tRNA surveillance pathway"/>
    <property type="evidence" value="ECO:0007669"/>
    <property type="project" value="TreeGrafter"/>
</dbReference>
<accession>A0A0L0RWM7</accession>
<dbReference type="CDD" id="cd22526">
    <property type="entry name" value="KH-I_Rrp40"/>
    <property type="match status" value="1"/>
</dbReference>
<dbReference type="EMBL" id="GG745328">
    <property type="protein sequence ID" value="KNE54525.1"/>
    <property type="molecule type" value="Genomic_DNA"/>
</dbReference>
<evidence type="ECO:0000256" key="9">
    <source>
        <dbReference type="ARBA" id="ARBA00030615"/>
    </source>
</evidence>
<dbReference type="GO" id="GO:0003723">
    <property type="term" value="F:RNA binding"/>
    <property type="evidence" value="ECO:0007669"/>
    <property type="project" value="UniProtKB-KW"/>
</dbReference>
<keyword evidence="4" id="KW-0963">Cytoplasm</keyword>
<comment type="subcellular location">
    <subcellularLocation>
        <location evidence="1">Cytoplasm</location>
    </subcellularLocation>
    <subcellularLocation>
        <location evidence="2">Nucleus</location>
        <location evidence="2">Nucleolus</location>
    </subcellularLocation>
</comment>
<dbReference type="OrthoDB" id="340500at2759"/>
<dbReference type="Pfam" id="PF21262">
    <property type="entry name" value="RRP40_S1"/>
    <property type="match status" value="1"/>
</dbReference>
<dbReference type="eggNOG" id="KOG1004">
    <property type="taxonomic scope" value="Eukaryota"/>
</dbReference>
<dbReference type="GO" id="GO:0071051">
    <property type="term" value="P:poly(A)-dependent snoRNA 3'-end processing"/>
    <property type="evidence" value="ECO:0007669"/>
    <property type="project" value="TreeGrafter"/>
</dbReference>
<keyword evidence="5" id="KW-0698">rRNA processing</keyword>
<dbReference type="InterPro" id="IPR012340">
    <property type="entry name" value="NA-bd_OB-fold"/>
</dbReference>
<keyword evidence="7" id="KW-0694">RNA-binding</keyword>
<protein>
    <recommendedName>
        <fullName evidence="9">Ribosomal RNA-processing protein 40</fullName>
    </recommendedName>
</protein>
<keyword evidence="6" id="KW-0271">Exosome</keyword>
<sequence>MTDAEYPKYVVPGDRVPCLEMMEDAPELGEPPRLRLGPGLVQVKDEIVAVKAGMLHHVPERNQWWIVTDQKRYVPAAGDDVVGVITNKLAEAYKVDIGSAHPAVLSYMAFEGASKRNRPTHNVGDLVYARVAVAMKDMDPEIECVNPKSLKANGYGLLAGGFVIKTSLAFARSMVDPTFYVHKALEKHFPAFETAVGQNGRIWIAAATPTLTIAIADALQRSTSMEQQEFEKYVKDLAAELKRSTEYN</sequence>
<evidence type="ECO:0000256" key="4">
    <source>
        <dbReference type="ARBA" id="ARBA00022490"/>
    </source>
</evidence>
<dbReference type="SUPFAM" id="SSF54791">
    <property type="entry name" value="Eukaryotic type KH-domain (KH-domain type I)"/>
    <property type="match status" value="1"/>
</dbReference>
<keyword evidence="13" id="KW-1185">Reference proteome</keyword>
<keyword evidence="8" id="KW-0539">Nucleus</keyword>
<dbReference type="InterPro" id="IPR004088">
    <property type="entry name" value="KH_dom_type_1"/>
</dbReference>
<dbReference type="SUPFAM" id="SSF110324">
    <property type="entry name" value="Ribosomal L27 protein-like"/>
    <property type="match status" value="1"/>
</dbReference>
<reference evidence="13" key="2">
    <citation type="submission" date="2009-11" db="EMBL/GenBank/DDBJ databases">
        <title>The Genome Sequence of Allomyces macrogynus strain ATCC 38327.</title>
        <authorList>
            <consortium name="The Broad Institute Genome Sequencing Platform"/>
            <person name="Russ C."/>
            <person name="Cuomo C."/>
            <person name="Shea T."/>
            <person name="Young S.K."/>
            <person name="Zeng Q."/>
            <person name="Koehrsen M."/>
            <person name="Haas B."/>
            <person name="Borodovsky M."/>
            <person name="Guigo R."/>
            <person name="Alvarado L."/>
            <person name="Berlin A."/>
            <person name="Borenstein D."/>
            <person name="Chen Z."/>
            <person name="Engels R."/>
            <person name="Freedman E."/>
            <person name="Gellesch M."/>
            <person name="Goldberg J."/>
            <person name="Griggs A."/>
            <person name="Gujja S."/>
            <person name="Heiman D."/>
            <person name="Hepburn T."/>
            <person name="Howarth C."/>
            <person name="Jen D."/>
            <person name="Larson L."/>
            <person name="Lewis B."/>
            <person name="Mehta T."/>
            <person name="Park D."/>
            <person name="Pearson M."/>
            <person name="Roberts A."/>
            <person name="Saif S."/>
            <person name="Shenoy N."/>
            <person name="Sisk P."/>
            <person name="Stolte C."/>
            <person name="Sykes S."/>
            <person name="Walk T."/>
            <person name="White J."/>
            <person name="Yandava C."/>
            <person name="Burger G."/>
            <person name="Gray M.W."/>
            <person name="Holland P.W.H."/>
            <person name="King N."/>
            <person name="Lang F.B.F."/>
            <person name="Roger A.J."/>
            <person name="Ruiz-Trillo I."/>
            <person name="Lander E."/>
            <person name="Nusbaum C."/>
        </authorList>
    </citation>
    <scope>NUCLEOTIDE SEQUENCE [LARGE SCALE GENOMIC DNA]</scope>
    <source>
        <strain evidence="13">ATCC 38327</strain>
    </source>
</reference>
<dbReference type="AlphaFoldDB" id="A0A0L0RWM7"/>
<evidence type="ECO:0000256" key="5">
    <source>
        <dbReference type="ARBA" id="ARBA00022552"/>
    </source>
</evidence>
<dbReference type="PANTHER" id="PTHR21321:SF1">
    <property type="entry name" value="EXOSOME COMPLEX COMPONENT RRP40"/>
    <property type="match status" value="1"/>
</dbReference>
<dbReference type="GO" id="GO:0005730">
    <property type="term" value="C:nucleolus"/>
    <property type="evidence" value="ECO:0007669"/>
    <property type="project" value="UniProtKB-SubCell"/>
</dbReference>
<feature type="domain" description="Exosome complex exonuclease Rrp40 N-terminal" evidence="11">
    <location>
        <begin position="34"/>
        <end position="72"/>
    </location>
</feature>
<dbReference type="GO" id="GO:0071035">
    <property type="term" value="P:nuclear polyadenylation-dependent rRNA catabolic process"/>
    <property type="evidence" value="ECO:0007669"/>
    <property type="project" value="TreeGrafter"/>
</dbReference>
<dbReference type="InterPro" id="IPR041054">
    <property type="entry name" value="Rrp40_N_euk"/>
</dbReference>
<dbReference type="GO" id="GO:0000467">
    <property type="term" value="P:exonucleolytic trimming to generate mature 3'-end of 5.8S rRNA from tricistronic rRNA transcript (SSU-rRNA, 5.8S rRNA, LSU-rRNA)"/>
    <property type="evidence" value="ECO:0007669"/>
    <property type="project" value="TreeGrafter"/>
</dbReference>
<comment type="similarity">
    <text evidence="3">Belongs to the RRP40 family.</text>
</comment>
<evidence type="ECO:0000256" key="7">
    <source>
        <dbReference type="ARBA" id="ARBA00022884"/>
    </source>
</evidence>
<dbReference type="PANTHER" id="PTHR21321">
    <property type="entry name" value="PNAS-3 RELATED"/>
    <property type="match status" value="1"/>
</dbReference>
<evidence type="ECO:0000256" key="6">
    <source>
        <dbReference type="ARBA" id="ARBA00022835"/>
    </source>
</evidence>
<dbReference type="GO" id="GO:0000177">
    <property type="term" value="C:cytoplasmic exosome (RNase complex)"/>
    <property type="evidence" value="ECO:0007669"/>
    <property type="project" value="TreeGrafter"/>
</dbReference>
<dbReference type="Pfam" id="PF18311">
    <property type="entry name" value="Rrp40_N"/>
    <property type="match status" value="1"/>
</dbReference>
<proteinExistence type="inferred from homology"/>
<name>A0A0L0RWM7_ALLM3</name>
<dbReference type="FunFam" id="2.40.50.140:FF:000112">
    <property type="entry name" value="Exosome complex component RRP40"/>
    <property type="match status" value="1"/>
</dbReference>
<dbReference type="OMA" id="IVPCETA"/>
<gene>
    <name evidence="12" type="ORF">AMAG_00494</name>
</gene>
<reference evidence="12 13" key="1">
    <citation type="submission" date="2009-11" db="EMBL/GenBank/DDBJ databases">
        <title>Annotation of Allomyces macrogynus ATCC 38327.</title>
        <authorList>
            <consortium name="The Broad Institute Genome Sequencing Platform"/>
            <person name="Russ C."/>
            <person name="Cuomo C."/>
            <person name="Burger G."/>
            <person name="Gray M.W."/>
            <person name="Holland P.W.H."/>
            <person name="King N."/>
            <person name="Lang F.B.F."/>
            <person name="Roger A.J."/>
            <person name="Ruiz-Trillo I."/>
            <person name="Young S.K."/>
            <person name="Zeng Q."/>
            <person name="Gargeya S."/>
            <person name="Fitzgerald M."/>
            <person name="Haas B."/>
            <person name="Abouelleil A."/>
            <person name="Alvarado L."/>
            <person name="Arachchi H.M."/>
            <person name="Berlin A."/>
            <person name="Chapman S.B."/>
            <person name="Gearin G."/>
            <person name="Goldberg J."/>
            <person name="Griggs A."/>
            <person name="Gujja S."/>
            <person name="Hansen M."/>
            <person name="Heiman D."/>
            <person name="Howarth C."/>
            <person name="Larimer J."/>
            <person name="Lui A."/>
            <person name="MacDonald P.J.P."/>
            <person name="McCowen C."/>
            <person name="Montmayeur A."/>
            <person name="Murphy C."/>
            <person name="Neiman D."/>
            <person name="Pearson M."/>
            <person name="Priest M."/>
            <person name="Roberts A."/>
            <person name="Saif S."/>
            <person name="Shea T."/>
            <person name="Sisk P."/>
            <person name="Stolte C."/>
            <person name="Sykes S."/>
            <person name="Wortman J."/>
            <person name="Nusbaum C."/>
            <person name="Birren B."/>
        </authorList>
    </citation>
    <scope>NUCLEOTIDE SEQUENCE [LARGE SCALE GENOMIC DNA]</scope>
    <source>
        <strain evidence="12 13">ATCC 38327</strain>
    </source>
</reference>
<dbReference type="CDD" id="cd05790">
    <property type="entry name" value="S1_Rrp40"/>
    <property type="match status" value="1"/>
</dbReference>
<dbReference type="InterPro" id="IPR036612">
    <property type="entry name" value="KH_dom_type_1_sf"/>
</dbReference>
<evidence type="ECO:0000313" key="13">
    <source>
        <dbReference type="Proteomes" id="UP000054350"/>
    </source>
</evidence>
<dbReference type="GO" id="GO:0071034">
    <property type="term" value="P:CUT catabolic process"/>
    <property type="evidence" value="ECO:0007669"/>
    <property type="project" value="TreeGrafter"/>
</dbReference>
<dbReference type="SUPFAM" id="SSF50249">
    <property type="entry name" value="Nucleic acid-binding proteins"/>
    <property type="match status" value="1"/>
</dbReference>
<dbReference type="InterPro" id="IPR037319">
    <property type="entry name" value="Rrp40_S1"/>
</dbReference>